<name>A0AAV6HFF4_9TELE</name>
<dbReference type="EMBL" id="JADWDJ010000002">
    <property type="protein sequence ID" value="KAG5284765.1"/>
    <property type="molecule type" value="Genomic_DNA"/>
</dbReference>
<comment type="caution">
    <text evidence="2">The sequence shown here is derived from an EMBL/GenBank/DDBJ whole genome shotgun (WGS) entry which is preliminary data.</text>
</comment>
<accession>A0AAV6HFF4</accession>
<evidence type="ECO:0000313" key="3">
    <source>
        <dbReference type="Proteomes" id="UP000823561"/>
    </source>
</evidence>
<gene>
    <name evidence="2" type="ORF">AALO_G00030220</name>
</gene>
<dbReference type="Proteomes" id="UP000823561">
    <property type="component" value="Chromosome 2"/>
</dbReference>
<organism evidence="2 3">
    <name type="scientific">Alosa alosa</name>
    <name type="common">allis shad</name>
    <dbReference type="NCBI Taxonomy" id="278164"/>
    <lineage>
        <taxon>Eukaryota</taxon>
        <taxon>Metazoa</taxon>
        <taxon>Chordata</taxon>
        <taxon>Craniata</taxon>
        <taxon>Vertebrata</taxon>
        <taxon>Euteleostomi</taxon>
        <taxon>Actinopterygii</taxon>
        <taxon>Neopterygii</taxon>
        <taxon>Teleostei</taxon>
        <taxon>Clupei</taxon>
        <taxon>Clupeiformes</taxon>
        <taxon>Clupeoidei</taxon>
        <taxon>Clupeidae</taxon>
        <taxon>Alosa</taxon>
    </lineage>
</organism>
<feature type="region of interest" description="Disordered" evidence="1">
    <location>
        <begin position="1"/>
        <end position="58"/>
    </location>
</feature>
<dbReference type="AlphaFoldDB" id="A0AAV6HFF4"/>
<keyword evidence="3" id="KW-1185">Reference proteome</keyword>
<feature type="non-terminal residue" evidence="2">
    <location>
        <position position="1"/>
    </location>
</feature>
<evidence type="ECO:0000256" key="1">
    <source>
        <dbReference type="SAM" id="MobiDB-lite"/>
    </source>
</evidence>
<reference evidence="2" key="1">
    <citation type="submission" date="2020-10" db="EMBL/GenBank/DDBJ databases">
        <title>Chromosome-scale genome assembly of the Allis shad, Alosa alosa.</title>
        <authorList>
            <person name="Margot Z."/>
            <person name="Christophe K."/>
            <person name="Cabau C."/>
            <person name="Louis A."/>
            <person name="Berthelot C."/>
            <person name="Parey E."/>
            <person name="Roest Crollius H."/>
            <person name="Montfort J."/>
            <person name="Robinson-Rechavi M."/>
            <person name="Bucao C."/>
            <person name="Bouchez O."/>
            <person name="Gislard M."/>
            <person name="Lluch J."/>
            <person name="Milhes M."/>
            <person name="Lampietro C."/>
            <person name="Lopez Roques C."/>
            <person name="Donnadieu C."/>
            <person name="Braasch I."/>
            <person name="Desvignes T."/>
            <person name="Postlethwait J."/>
            <person name="Bobe J."/>
            <person name="Guiguen Y."/>
        </authorList>
    </citation>
    <scope>NUCLEOTIDE SEQUENCE</scope>
    <source>
        <strain evidence="2">M-15738</strain>
        <tissue evidence="2">Blood</tissue>
    </source>
</reference>
<protein>
    <submittedName>
        <fullName evidence="2">Uncharacterized protein</fullName>
    </submittedName>
</protein>
<evidence type="ECO:0000313" key="2">
    <source>
        <dbReference type="EMBL" id="KAG5284765.1"/>
    </source>
</evidence>
<sequence length="58" mass="6011">KANIGNPRQPYPTVATDRLPTYPADPDFELTGLKAAGAGEQTAESGGPAPSRSPADMR</sequence>
<proteinExistence type="predicted"/>